<dbReference type="GO" id="GO:0005576">
    <property type="term" value="C:extracellular region"/>
    <property type="evidence" value="ECO:0007669"/>
    <property type="project" value="UniProtKB-SubCell"/>
</dbReference>
<dbReference type="Gene3D" id="2.60.40.770">
    <property type="match status" value="1"/>
</dbReference>
<dbReference type="EMBL" id="HBUE01351852">
    <property type="protein sequence ID" value="CAG6603682.1"/>
    <property type="molecule type" value="Transcribed_RNA"/>
</dbReference>
<evidence type="ECO:0000256" key="4">
    <source>
        <dbReference type="SAM" id="SignalP"/>
    </source>
</evidence>
<protein>
    <submittedName>
        <fullName evidence="6">Epididymal secretory protein E1</fullName>
    </submittedName>
</protein>
<feature type="signal peptide" evidence="4">
    <location>
        <begin position="1"/>
        <end position="27"/>
    </location>
</feature>
<evidence type="ECO:0000256" key="2">
    <source>
        <dbReference type="ARBA" id="ARBA00006370"/>
    </source>
</evidence>
<accession>A0A8D8IG85</accession>
<feature type="domain" description="MD-2-related lipid-recognition" evidence="5">
    <location>
        <begin position="52"/>
        <end position="172"/>
    </location>
</feature>
<dbReference type="InterPro" id="IPR039670">
    <property type="entry name" value="NPC2-like"/>
</dbReference>
<dbReference type="GO" id="GO:0015918">
    <property type="term" value="P:sterol transport"/>
    <property type="evidence" value="ECO:0007669"/>
    <property type="project" value="InterPro"/>
</dbReference>
<dbReference type="AlphaFoldDB" id="A0A8D8IG85"/>
<comment type="subcellular location">
    <subcellularLocation>
        <location evidence="1">Secreted</location>
    </subcellularLocation>
</comment>
<dbReference type="SUPFAM" id="SSF81296">
    <property type="entry name" value="E set domains"/>
    <property type="match status" value="1"/>
</dbReference>
<dbReference type="SMART" id="SM00737">
    <property type="entry name" value="ML"/>
    <property type="match status" value="1"/>
</dbReference>
<reference evidence="6" key="1">
    <citation type="submission" date="2021-05" db="EMBL/GenBank/DDBJ databases">
        <authorList>
            <person name="Alioto T."/>
            <person name="Alioto T."/>
            <person name="Gomez Garrido J."/>
        </authorList>
    </citation>
    <scope>NUCLEOTIDE SEQUENCE</scope>
</reference>
<dbReference type="EMBL" id="HBUE01244740">
    <property type="protein sequence ID" value="CAG6551382.1"/>
    <property type="molecule type" value="Transcribed_RNA"/>
</dbReference>
<organism evidence="6">
    <name type="scientific">Culex pipiens</name>
    <name type="common">House mosquito</name>
    <dbReference type="NCBI Taxonomy" id="7175"/>
    <lineage>
        <taxon>Eukaryota</taxon>
        <taxon>Metazoa</taxon>
        <taxon>Ecdysozoa</taxon>
        <taxon>Arthropoda</taxon>
        <taxon>Hexapoda</taxon>
        <taxon>Insecta</taxon>
        <taxon>Pterygota</taxon>
        <taxon>Neoptera</taxon>
        <taxon>Endopterygota</taxon>
        <taxon>Diptera</taxon>
        <taxon>Nematocera</taxon>
        <taxon>Culicoidea</taxon>
        <taxon>Culicidae</taxon>
        <taxon>Culicinae</taxon>
        <taxon>Culicini</taxon>
        <taxon>Culex</taxon>
        <taxon>Culex</taxon>
    </lineage>
</organism>
<evidence type="ECO:0000256" key="3">
    <source>
        <dbReference type="ARBA" id="ARBA00022525"/>
    </source>
</evidence>
<dbReference type="GO" id="GO:0032934">
    <property type="term" value="F:sterol binding"/>
    <property type="evidence" value="ECO:0007669"/>
    <property type="project" value="InterPro"/>
</dbReference>
<evidence type="ECO:0000259" key="5">
    <source>
        <dbReference type="SMART" id="SM00737"/>
    </source>
</evidence>
<keyword evidence="4" id="KW-0732">Signal</keyword>
<proteinExistence type="inferred from homology"/>
<dbReference type="EMBL" id="HBUE01351851">
    <property type="protein sequence ID" value="CAG6603681.1"/>
    <property type="molecule type" value="Transcribed_RNA"/>
</dbReference>
<dbReference type="EMBL" id="HBUE01244739">
    <property type="protein sequence ID" value="CAG6551381.1"/>
    <property type="molecule type" value="Transcribed_RNA"/>
</dbReference>
<dbReference type="InterPro" id="IPR014756">
    <property type="entry name" value="Ig_E-set"/>
</dbReference>
<name>A0A8D8IG85_CULPI</name>
<feature type="chain" id="PRO_5033954344" evidence="4">
    <location>
        <begin position="28"/>
        <end position="175"/>
    </location>
</feature>
<evidence type="ECO:0000313" key="6">
    <source>
        <dbReference type="EMBL" id="CAG6551382.1"/>
    </source>
</evidence>
<sequence length="175" mass="19051">MHQWPTTGIVLIVVALTGLLQTRGTFGVGLPTPWQRWPLLRQLYMARTGVAFEDCGSTYDVLSIELSSCSSTPCTMVRGTHITVNAEFTANGASTGSSMEHEAYFIINAVRTKATITPTKCEGTICPLQGTLGLLFSASIYVNPQLPALRGTLQWKLKNASNEALLCYKIPITIR</sequence>
<keyword evidence="3" id="KW-0964">Secreted</keyword>
<evidence type="ECO:0000256" key="1">
    <source>
        <dbReference type="ARBA" id="ARBA00004613"/>
    </source>
</evidence>
<dbReference type="InterPro" id="IPR003172">
    <property type="entry name" value="ML_dom"/>
</dbReference>
<dbReference type="Pfam" id="PF02221">
    <property type="entry name" value="E1_DerP2_DerF2"/>
    <property type="match status" value="1"/>
</dbReference>
<dbReference type="FunFam" id="2.60.40.770:FF:000001">
    <property type="entry name" value="NPC intracellular cholesterol transporter 2"/>
    <property type="match status" value="1"/>
</dbReference>
<dbReference type="PANTHER" id="PTHR11306">
    <property type="entry name" value="NIEMANN PICK TYPE C2 PROTEIN NPC2-RELATED"/>
    <property type="match status" value="1"/>
</dbReference>
<comment type="similarity">
    <text evidence="2">Belongs to the NPC2 family.</text>
</comment>
<dbReference type="PANTHER" id="PTHR11306:SF56">
    <property type="entry name" value="LP08842P-RELATED"/>
    <property type="match status" value="1"/>
</dbReference>